<dbReference type="AlphaFoldDB" id="A0A0E9XE38"/>
<accession>A0A0E9XE38</accession>
<reference evidence="1" key="1">
    <citation type="submission" date="2014-11" db="EMBL/GenBank/DDBJ databases">
        <authorList>
            <person name="Amaro Gonzalez C."/>
        </authorList>
    </citation>
    <scope>NUCLEOTIDE SEQUENCE</scope>
</reference>
<dbReference type="EMBL" id="GBXM01008472">
    <property type="protein sequence ID" value="JAI00106.1"/>
    <property type="molecule type" value="Transcribed_RNA"/>
</dbReference>
<protein>
    <submittedName>
        <fullName evidence="1">Uncharacterized protein</fullName>
    </submittedName>
</protein>
<organism evidence="1">
    <name type="scientific">Anguilla anguilla</name>
    <name type="common">European freshwater eel</name>
    <name type="synonym">Muraena anguilla</name>
    <dbReference type="NCBI Taxonomy" id="7936"/>
    <lineage>
        <taxon>Eukaryota</taxon>
        <taxon>Metazoa</taxon>
        <taxon>Chordata</taxon>
        <taxon>Craniata</taxon>
        <taxon>Vertebrata</taxon>
        <taxon>Euteleostomi</taxon>
        <taxon>Actinopterygii</taxon>
        <taxon>Neopterygii</taxon>
        <taxon>Teleostei</taxon>
        <taxon>Anguilliformes</taxon>
        <taxon>Anguillidae</taxon>
        <taxon>Anguilla</taxon>
    </lineage>
</organism>
<evidence type="ECO:0000313" key="1">
    <source>
        <dbReference type="EMBL" id="JAI00106.1"/>
    </source>
</evidence>
<reference evidence="1" key="2">
    <citation type="journal article" date="2015" name="Fish Shellfish Immunol.">
        <title>Early steps in the European eel (Anguilla anguilla)-Vibrio vulnificus interaction in the gills: Role of the RtxA13 toxin.</title>
        <authorList>
            <person name="Callol A."/>
            <person name="Pajuelo D."/>
            <person name="Ebbesson L."/>
            <person name="Teles M."/>
            <person name="MacKenzie S."/>
            <person name="Amaro C."/>
        </authorList>
    </citation>
    <scope>NUCLEOTIDE SEQUENCE</scope>
</reference>
<proteinExistence type="predicted"/>
<sequence>MLCWAATTVCGCGSHIGPLHLVLSHITVCDVSTILWKHHRNKHCSLWSTVHSLQVLLCSHISAILAPDKLSPLLKMKLTSDALKIHLSIISVSFYL</sequence>
<name>A0A0E9XE38_ANGAN</name>